<dbReference type="EMBL" id="CP002869">
    <property type="protein sequence ID" value="AEI40005.1"/>
    <property type="molecule type" value="Genomic_DNA"/>
</dbReference>
<evidence type="ECO:0000256" key="2">
    <source>
        <dbReference type="ARBA" id="ARBA00012994"/>
    </source>
</evidence>
<dbReference type="AlphaFoldDB" id="F8FL86"/>
<comment type="PTM">
    <text evidence="6">Contains an active site 4-methylidene-imidazol-5-one (MIO), which is formed autocatalytically by cyclization and dehydration of residues Ala-Ser-Gly.</text>
</comment>
<dbReference type="EC" id="4.3.1.3" evidence="2 6"/>
<dbReference type="Gene3D" id="1.20.200.10">
    <property type="entry name" value="Fumarase/aspartase (Central domain)"/>
    <property type="match status" value="1"/>
</dbReference>
<dbReference type="GO" id="GO:0004397">
    <property type="term" value="F:histidine ammonia-lyase activity"/>
    <property type="evidence" value="ECO:0007669"/>
    <property type="project" value="UniProtKB-UniRule"/>
</dbReference>
<dbReference type="SUPFAM" id="SSF48557">
    <property type="entry name" value="L-aspartase-like"/>
    <property type="match status" value="1"/>
</dbReference>
<evidence type="ECO:0000256" key="3">
    <source>
        <dbReference type="ARBA" id="ARBA00022808"/>
    </source>
</evidence>
<comment type="catalytic activity">
    <reaction evidence="5 6 8">
        <text>L-histidine = trans-urocanate + NH4(+)</text>
        <dbReference type="Rhea" id="RHEA:21232"/>
        <dbReference type="ChEBI" id="CHEBI:17771"/>
        <dbReference type="ChEBI" id="CHEBI:28938"/>
        <dbReference type="ChEBI" id="CHEBI:57595"/>
        <dbReference type="EC" id="4.3.1.3"/>
    </reaction>
</comment>
<dbReference type="UniPathway" id="UPA00379">
    <property type="reaction ID" value="UER00549"/>
</dbReference>
<feature type="region of interest" description="Disordered" evidence="10">
    <location>
        <begin position="508"/>
        <end position="576"/>
    </location>
</feature>
<dbReference type="InterPro" id="IPR024083">
    <property type="entry name" value="Fumarase/histidase_N"/>
</dbReference>
<dbReference type="NCBIfam" id="TIGR01225">
    <property type="entry name" value="hutH"/>
    <property type="match status" value="1"/>
</dbReference>
<dbReference type="HOGENOM" id="CLU_014801_4_0_9"/>
<dbReference type="GO" id="GO:0019556">
    <property type="term" value="P:L-histidine catabolic process to glutamate and formamide"/>
    <property type="evidence" value="ECO:0007669"/>
    <property type="project" value="UniProtKB-UniPathway"/>
</dbReference>
<dbReference type="Pfam" id="PF00221">
    <property type="entry name" value="Lyase_aromatic"/>
    <property type="match status" value="1"/>
</dbReference>
<accession>F8FL86</accession>
<comment type="pathway">
    <text evidence="1 6 8">Amino-acid degradation; L-histidine degradation into L-glutamate; N-formimidoyl-L-glutamate from L-histidine: step 1/3.</text>
</comment>
<keyword evidence="3 6" id="KW-0369">Histidine metabolism</keyword>
<comment type="similarity">
    <text evidence="6 7">Belongs to the PAL/histidase family.</text>
</comment>
<evidence type="ECO:0000256" key="10">
    <source>
        <dbReference type="SAM" id="MobiDB-lite"/>
    </source>
</evidence>
<reference evidence="11 12" key="2">
    <citation type="journal article" date="2013" name="Genome Announc.">
        <title>Genome Sequence of Growth-Improving Paenibacillus mucilaginosus Strain KNP414.</title>
        <authorList>
            <person name="Lu J.J."/>
            <person name="Wang J.F."/>
            <person name="Hu X.F."/>
        </authorList>
    </citation>
    <scope>NUCLEOTIDE SEQUENCE [LARGE SCALE GENOMIC DNA]</scope>
    <source>
        <strain evidence="11 12">KNP414</strain>
    </source>
</reference>
<evidence type="ECO:0000256" key="9">
    <source>
        <dbReference type="RuleBase" id="RU004480"/>
    </source>
</evidence>
<reference evidence="12" key="1">
    <citation type="submission" date="2011-06" db="EMBL/GenBank/DDBJ databases">
        <title>Complete genome sequence of Paenibacillus mucilaginosus KNP414.</title>
        <authorList>
            <person name="Wang J."/>
            <person name="Hu S."/>
            <person name="Hu X."/>
            <person name="Zhang B."/>
            <person name="Dong D."/>
            <person name="Zhang S."/>
            <person name="Zhao K."/>
            <person name="Wu D."/>
        </authorList>
    </citation>
    <scope>NUCLEOTIDE SEQUENCE [LARGE SCALE GENOMIC DNA]</scope>
    <source>
        <strain evidence="12">KNP414</strain>
    </source>
</reference>
<keyword evidence="6" id="KW-0963">Cytoplasm</keyword>
<name>F8FL86_PAEMK</name>
<comment type="subcellular location">
    <subcellularLocation>
        <location evidence="6 9">Cytoplasm</location>
    </subcellularLocation>
</comment>
<evidence type="ECO:0000256" key="6">
    <source>
        <dbReference type="HAMAP-Rule" id="MF_00229"/>
    </source>
</evidence>
<feature type="modified residue" description="2,3-didehydroalanine (Ser)" evidence="6">
    <location>
        <position position="149"/>
    </location>
</feature>
<protein>
    <recommendedName>
        <fullName evidence="2 6">Histidine ammonia-lyase</fullName>
        <shortName evidence="6">Histidase</shortName>
        <ecNumber evidence="2 6">4.3.1.3</ecNumber>
    </recommendedName>
</protein>
<dbReference type="FunFam" id="1.10.275.10:FF:000005">
    <property type="entry name" value="Histidine ammonia-lyase"/>
    <property type="match status" value="1"/>
</dbReference>
<evidence type="ECO:0000256" key="4">
    <source>
        <dbReference type="ARBA" id="ARBA00023239"/>
    </source>
</evidence>
<dbReference type="InterPro" id="IPR001106">
    <property type="entry name" value="Aromatic_Lyase"/>
</dbReference>
<dbReference type="InterPro" id="IPR008948">
    <property type="entry name" value="L-Aspartase-like"/>
</dbReference>
<proteinExistence type="inferred from homology"/>
<dbReference type="GO" id="GO:0019557">
    <property type="term" value="P:L-histidine catabolic process to glutamate and formate"/>
    <property type="evidence" value="ECO:0007669"/>
    <property type="project" value="UniProtKB-UniPathway"/>
</dbReference>
<dbReference type="InterPro" id="IPR005921">
    <property type="entry name" value="HutH"/>
</dbReference>
<sequence length="576" mass="60752">MKRRDNAPVRIGDQRLTLAEVERAARSGAPVVVEKGCISRMQASCDYVRKLLEERQVVYGLTTGFGKFSDTVIADGDVLRLQLNLIRSHACGVGSPLPEDTVRAVMLLRIRALALGWSGIRPCVVELLAGLLNRGVTPVMPEQGSLGASGDLAPLAHLALVLVGEGEAFFEGARLPGGEALARAGLQPVILEAKEGLALINGTQVMTAIGTLACADARRLADLADCTAALTCEGLRAVRDAFDGLTHGLRPHRGQRRSAENIRRMTEGSRLLTGPGELRVQDAYSLRCAPQVHGASRDGLDYIAGVLETEINSATDNPLIFAEEGRVISGGNFHGQPVALAMDHLALCAAELASIAERRIERLVNPQLNEGLPPFLTHRGGLQSGFMIAQYTAASLVSENKSLAHPASVDSIPSSGNQEDHVSMGTIAARKAARIVSHGFEVLAIELLCAAQAADYRGPSGLAPGTRWLYDRCRERVPFMGEDRVLSGDFRRISEWLRSVDAAAELGWPGEAEGTAEAGGPGGGRRKAASADAGEEERDGGRSEEPDGPCPAGDAAQHQGLGAGSGPPDADEQPGP</sequence>
<dbReference type="PANTHER" id="PTHR10362">
    <property type="entry name" value="HISTIDINE AMMONIA-LYASE"/>
    <property type="match status" value="1"/>
</dbReference>
<dbReference type="CDD" id="cd00332">
    <property type="entry name" value="PAL-HAL"/>
    <property type="match status" value="1"/>
</dbReference>
<dbReference type="RefSeq" id="WP_013915167.1">
    <property type="nucleotide sequence ID" value="NC_015690.1"/>
</dbReference>
<keyword evidence="4 6" id="KW-0456">Lyase</keyword>
<dbReference type="HAMAP" id="MF_00229">
    <property type="entry name" value="His_ammonia_lyase"/>
    <property type="match status" value="1"/>
</dbReference>
<evidence type="ECO:0000313" key="11">
    <source>
        <dbReference type="EMBL" id="AEI40005.1"/>
    </source>
</evidence>
<dbReference type="KEGG" id="pms:KNP414_01441"/>
<organism evidence="11 12">
    <name type="scientific">Paenibacillus mucilaginosus (strain KNP414)</name>
    <dbReference type="NCBI Taxonomy" id="1036673"/>
    <lineage>
        <taxon>Bacteria</taxon>
        <taxon>Bacillati</taxon>
        <taxon>Bacillota</taxon>
        <taxon>Bacilli</taxon>
        <taxon>Bacillales</taxon>
        <taxon>Paenibacillaceae</taxon>
        <taxon>Paenibacillus</taxon>
    </lineage>
</organism>
<evidence type="ECO:0000256" key="8">
    <source>
        <dbReference type="RuleBase" id="RU004479"/>
    </source>
</evidence>
<evidence type="ECO:0000256" key="1">
    <source>
        <dbReference type="ARBA" id="ARBA00005113"/>
    </source>
</evidence>
<dbReference type="GO" id="GO:0005737">
    <property type="term" value="C:cytoplasm"/>
    <property type="evidence" value="ECO:0007669"/>
    <property type="project" value="UniProtKB-SubCell"/>
</dbReference>
<dbReference type="PROSITE" id="PS00488">
    <property type="entry name" value="PAL_HISTIDASE"/>
    <property type="match status" value="1"/>
</dbReference>
<evidence type="ECO:0000256" key="5">
    <source>
        <dbReference type="ARBA" id="ARBA00049269"/>
    </source>
</evidence>
<evidence type="ECO:0000256" key="7">
    <source>
        <dbReference type="RuleBase" id="RU003954"/>
    </source>
</evidence>
<dbReference type="Proteomes" id="UP000006620">
    <property type="component" value="Chromosome"/>
</dbReference>
<dbReference type="FunFam" id="1.20.200.10:FF:000003">
    <property type="entry name" value="Histidine ammonia-lyase"/>
    <property type="match status" value="1"/>
</dbReference>
<feature type="cross-link" description="5-imidazolinone (Ala-Gly)" evidence="6">
    <location>
        <begin position="148"/>
        <end position="150"/>
    </location>
</feature>
<dbReference type="PATRIC" id="fig|1036673.3.peg.1263"/>
<dbReference type="InterPro" id="IPR022313">
    <property type="entry name" value="Phe/His_NH3-lyase_AS"/>
</dbReference>
<dbReference type="NCBIfam" id="NF006871">
    <property type="entry name" value="PRK09367.1"/>
    <property type="match status" value="1"/>
</dbReference>
<dbReference type="Gene3D" id="1.10.275.10">
    <property type="entry name" value="Fumarase/aspartase (N-terminal domain)"/>
    <property type="match status" value="1"/>
</dbReference>
<gene>
    <name evidence="6" type="primary">hutH</name>
    <name evidence="11" type="ordered locus">KNP414_01441</name>
</gene>
<evidence type="ECO:0000313" key="12">
    <source>
        <dbReference type="Proteomes" id="UP000006620"/>
    </source>
</evidence>